<comment type="subcellular location">
    <subcellularLocation>
        <location evidence="1">Cytoplasm</location>
        <location evidence="1">Cytoskeleton</location>
        <location evidence="1">Cilium axoneme</location>
    </subcellularLocation>
</comment>
<organism evidence="9 10">
    <name type="scientific">Lepidothrix coronata</name>
    <name type="common">blue-crowned manakin</name>
    <dbReference type="NCBI Taxonomy" id="321398"/>
    <lineage>
        <taxon>Eukaryota</taxon>
        <taxon>Metazoa</taxon>
        <taxon>Chordata</taxon>
        <taxon>Craniata</taxon>
        <taxon>Vertebrata</taxon>
        <taxon>Euteleostomi</taxon>
        <taxon>Archelosauria</taxon>
        <taxon>Archosauria</taxon>
        <taxon>Dinosauria</taxon>
        <taxon>Saurischia</taxon>
        <taxon>Theropoda</taxon>
        <taxon>Coelurosauria</taxon>
        <taxon>Aves</taxon>
        <taxon>Neognathae</taxon>
        <taxon>Neoaves</taxon>
        <taxon>Telluraves</taxon>
        <taxon>Australaves</taxon>
        <taxon>Passeriformes</taxon>
        <taxon>Pipridae</taxon>
        <taxon>Lepidothrix</taxon>
    </lineage>
</organism>
<keyword evidence="3" id="KW-0206">Cytoskeleton</keyword>
<feature type="domain" description="CFAP91" evidence="8">
    <location>
        <begin position="132"/>
        <end position="284"/>
    </location>
</feature>
<evidence type="ECO:0000256" key="5">
    <source>
        <dbReference type="ARBA" id="ARBA00029468"/>
    </source>
</evidence>
<dbReference type="OrthoDB" id="567787at2759"/>
<reference evidence="10" key="1">
    <citation type="submission" date="2025-08" db="UniProtKB">
        <authorList>
            <consortium name="RefSeq"/>
        </authorList>
    </citation>
    <scope>IDENTIFICATION</scope>
</reference>
<evidence type="ECO:0000256" key="6">
    <source>
        <dbReference type="ARBA" id="ARBA00029555"/>
    </source>
</evidence>
<accession>A0A6J0H8G6</accession>
<evidence type="ECO:0000256" key="2">
    <source>
        <dbReference type="ARBA" id="ARBA00022490"/>
    </source>
</evidence>
<sequence length="738" mass="84700">MSTLNLVKAPIFRSMATGLIHFPACSLCLKGKDPVPAFIARRWRAQQGLEALQQLAVAQSSLQIPQIVYEDPEVDGRNRYKYFVHFLSHSDKPLPVNVPLDVAYEITKTEPYVDSATKDSHVFGPRFRTLGTQTDYRDGEAQTDPYSPEYIVHGGSVPELLTLATLTWGRGLPAGLEEMEIIDRAREKRAWEASLPPMDSPSNTAKRLKMMEEMERKEWAFREQEIEKLQKVRLEVLKRMLQRREENQNKVDAKRLCDLWQNRQRAREEKIKKIQHDCALMLRKLIANRKNMMGKLDRRDIIKEYTDFSSETYAPLSRIGFFPDNNFSDCYVVKNFYLNTFAGLCELEASLPDSVIQLKIKAPKPKCIITKTGFIRRSARLEAELAQVHQALLEKKDKVEEPKKPIRGPEKVEEPIPKPPTLILEKPSIEEEETELAVICLQKLLRGRAIQNMMFEGKKKRLDLIQELRTTHALQEDGQLLLKAEEQRILALQQQHESQMHKLSSMEKDLATVEGRTLANILDFLSKELVRLQQERKIHALVMLAERQRRMREAEESGRRQVEERRRQEEDEIFKQVVKVQHRTIDTYLEDIILSSMRRAAEEQAREEVQRRAVEINDIAYELESRRTRLQSEEIVAELVYDFLIPEAAKSAMRERVRQSQRKHIYAAHQIIHGGTERVLADPALHRETSASRIEGDPPAGTASTAASGTAAGPGAAATVARELDKLLCKESKDPTAS</sequence>
<feature type="compositionally biased region" description="Basic and acidic residues" evidence="7">
    <location>
        <begin position="399"/>
        <end position="416"/>
    </location>
</feature>
<dbReference type="PANTHER" id="PTHR22455">
    <property type="entry name" value="CILIA- AND FLAGELLA-ASSOCIATED PROTEIN 91"/>
    <property type="match status" value="1"/>
</dbReference>
<keyword evidence="2" id="KW-0963">Cytoplasm</keyword>
<keyword evidence="4" id="KW-0966">Cell projection</keyword>
<dbReference type="GeneID" id="108497307"/>
<dbReference type="InterPro" id="IPR032840">
    <property type="entry name" value="CFAP91_dom"/>
</dbReference>
<gene>
    <name evidence="10" type="primary">MAATS1</name>
</gene>
<evidence type="ECO:0000256" key="1">
    <source>
        <dbReference type="ARBA" id="ARBA00004430"/>
    </source>
</evidence>
<evidence type="ECO:0000313" key="9">
    <source>
        <dbReference type="Proteomes" id="UP000504624"/>
    </source>
</evidence>
<comment type="similarity">
    <text evidence="5">Belongs to the CFAP91 family.</text>
</comment>
<keyword evidence="9" id="KW-1185">Reference proteome</keyword>
<dbReference type="PANTHER" id="PTHR22455:SF10">
    <property type="entry name" value="CILIA- AND FLAGELLA-ASSOCIATED PROTEIN 91"/>
    <property type="match status" value="1"/>
</dbReference>
<feature type="region of interest" description="Disordered" evidence="7">
    <location>
        <begin position="399"/>
        <end position="419"/>
    </location>
</feature>
<dbReference type="Proteomes" id="UP000504624">
    <property type="component" value="Unplaced"/>
</dbReference>
<feature type="region of interest" description="Disordered" evidence="7">
    <location>
        <begin position="689"/>
        <end position="716"/>
    </location>
</feature>
<dbReference type="AlphaFoldDB" id="A0A6J0H8G6"/>
<feature type="compositionally biased region" description="Low complexity" evidence="7">
    <location>
        <begin position="698"/>
        <end position="716"/>
    </location>
</feature>
<evidence type="ECO:0000313" key="10">
    <source>
        <dbReference type="RefSeq" id="XP_017670316.1"/>
    </source>
</evidence>
<dbReference type="GO" id="GO:0005930">
    <property type="term" value="C:axoneme"/>
    <property type="evidence" value="ECO:0007669"/>
    <property type="project" value="UniProtKB-SubCell"/>
</dbReference>
<evidence type="ECO:0000259" key="8">
    <source>
        <dbReference type="Pfam" id="PF14738"/>
    </source>
</evidence>
<proteinExistence type="inferred from homology"/>
<dbReference type="Pfam" id="PF14738">
    <property type="entry name" value="CFAP91"/>
    <property type="match status" value="1"/>
</dbReference>
<dbReference type="CTD" id="89876"/>
<protein>
    <recommendedName>
        <fullName evidence="6">Cilia- and flagella-associated protein 91</fullName>
    </recommendedName>
</protein>
<evidence type="ECO:0000256" key="7">
    <source>
        <dbReference type="SAM" id="MobiDB-lite"/>
    </source>
</evidence>
<evidence type="ECO:0000256" key="4">
    <source>
        <dbReference type="ARBA" id="ARBA00023273"/>
    </source>
</evidence>
<dbReference type="InterPro" id="IPR026720">
    <property type="entry name" value="CFAP91"/>
</dbReference>
<dbReference type="RefSeq" id="XP_017670316.1">
    <property type="nucleotide sequence ID" value="XM_017814827.1"/>
</dbReference>
<evidence type="ECO:0000256" key="3">
    <source>
        <dbReference type="ARBA" id="ARBA00023212"/>
    </source>
</evidence>
<name>A0A6J0H8G6_9PASS</name>